<evidence type="ECO:0000313" key="1">
    <source>
        <dbReference type="EMBL" id="KZX19837.1"/>
    </source>
</evidence>
<proteinExistence type="predicted"/>
<keyword evidence="2" id="KW-1185">Reference proteome</keyword>
<sequence>MLFSGRWDVSGYRVVDDRDDAGSDHRPLIVQLSVRGMVKDSS</sequence>
<protein>
    <submittedName>
        <fullName evidence="1">Uncharacterized protein</fullName>
    </submittedName>
</protein>
<dbReference type="AlphaFoldDB" id="A0A162IZ09"/>
<evidence type="ECO:0000313" key="2">
    <source>
        <dbReference type="Proteomes" id="UP000076717"/>
    </source>
</evidence>
<name>A0A162IZ09_9MICO</name>
<organism evidence="1 2">
    <name type="scientific">Rathayibacter tanaceti</name>
    <dbReference type="NCBI Taxonomy" id="1671680"/>
    <lineage>
        <taxon>Bacteria</taxon>
        <taxon>Bacillati</taxon>
        <taxon>Actinomycetota</taxon>
        <taxon>Actinomycetes</taxon>
        <taxon>Micrococcales</taxon>
        <taxon>Microbacteriaceae</taxon>
        <taxon>Rathayibacter</taxon>
    </lineage>
</organism>
<dbReference type="EMBL" id="LIIN01000192">
    <property type="protein sequence ID" value="KZX19837.1"/>
    <property type="molecule type" value="Genomic_DNA"/>
</dbReference>
<gene>
    <name evidence="1" type="ORF">ACH61_03062</name>
</gene>
<accession>A0A162IZ09</accession>
<dbReference type="PATRIC" id="fig|1671680.3.peg.3304"/>
<dbReference type="Proteomes" id="UP000076717">
    <property type="component" value="Unassembled WGS sequence"/>
</dbReference>
<comment type="caution">
    <text evidence="1">The sequence shown here is derived from an EMBL/GenBank/DDBJ whole genome shotgun (WGS) entry which is preliminary data.</text>
</comment>
<reference evidence="1 2" key="1">
    <citation type="submission" date="2015-08" db="EMBL/GenBank/DDBJ databases">
        <title>Draft Genome Sequence of Rathayibacter sp. Strain VKM Ac-2596 Isolated from Leaf Gall Induced by Plant-Parasitic Nematodes.</title>
        <authorList>
            <person name="Vasilenko O.V."/>
            <person name="Starodumova I.P."/>
            <person name="Tarlachkov S.V."/>
            <person name="Dorofeeva L.V."/>
            <person name="Evtushenko L.I."/>
        </authorList>
    </citation>
    <scope>NUCLEOTIDE SEQUENCE [LARGE SCALE GENOMIC DNA]</scope>
    <source>
        <strain evidence="1 2">VKM Ac-2596</strain>
    </source>
</reference>